<evidence type="ECO:0000256" key="13">
    <source>
        <dbReference type="ARBA" id="ARBA00023098"/>
    </source>
</evidence>
<reference evidence="20 21" key="1">
    <citation type="submission" date="2014-05" db="EMBL/GenBank/DDBJ databases">
        <title>ATOL: Assembling a taxonomically balanced genome-scale reconstruction of the evolutionary history of the Enterobacteriaceae.</title>
        <authorList>
            <person name="Plunkett G.III."/>
            <person name="Neeno-Eckwall E.C."/>
            <person name="Glasner J.D."/>
            <person name="Perna N.T."/>
        </authorList>
    </citation>
    <scope>NUCLEOTIDE SEQUENCE [LARGE SCALE GENOMIC DNA]</scope>
    <source>
        <strain evidence="20 21">ATCC 33852</strain>
    </source>
</reference>
<evidence type="ECO:0000256" key="8">
    <source>
        <dbReference type="ARBA" id="ARBA00022475"/>
    </source>
</evidence>
<dbReference type="EMBL" id="JMPJ01000066">
    <property type="protein sequence ID" value="KFC78973.1"/>
    <property type="molecule type" value="Genomic_DNA"/>
</dbReference>
<proteinExistence type="inferred from homology"/>
<keyword evidence="12 19" id="KW-1133">Transmembrane helix</keyword>
<evidence type="ECO:0000256" key="6">
    <source>
        <dbReference type="ARBA" id="ARBA00012375"/>
    </source>
</evidence>
<dbReference type="AlphaFoldDB" id="A0A085G5H8"/>
<sequence>MRLTRRSLISLLILVVIIAAALWFFLPNKSNPDALWNIISQKCVPNQRANGQPAPCSQVDEKQGFVVMKDRNGPLQFLLMPTAKVTGMESPALLEDATPNYFSQAWEARHYMADKYGKPIDDSNVSLAINSQYGRTQNQLHIHISCLLPEVKNTLVKDAGQIGYRWQELPDQLIGHTYLVRKVEPAELNQKGAFRLLVEGVPEAREKMGHFGMAMVNLSGGDFLLLANQRNLLKMNNASTEEIQDHDCAVLNPVPKP</sequence>
<keyword evidence="16 19" id="KW-1208">Phospholipid metabolism</keyword>
<dbReference type="Proteomes" id="UP000028640">
    <property type="component" value="Unassembled WGS sequence"/>
</dbReference>
<keyword evidence="13 19" id="KW-0443">Lipid metabolism</keyword>
<evidence type="ECO:0000256" key="12">
    <source>
        <dbReference type="ARBA" id="ARBA00022989"/>
    </source>
</evidence>
<comment type="catalytic activity">
    <reaction evidence="1 19">
        <text>a CDP-1,2-diacyl-sn-glycerol + H2O = a 1,2-diacyl-sn-glycero-3-phosphate + CMP + 2 H(+)</text>
        <dbReference type="Rhea" id="RHEA:15221"/>
        <dbReference type="ChEBI" id="CHEBI:15377"/>
        <dbReference type="ChEBI" id="CHEBI:15378"/>
        <dbReference type="ChEBI" id="CHEBI:58332"/>
        <dbReference type="ChEBI" id="CHEBI:58608"/>
        <dbReference type="ChEBI" id="CHEBI:60377"/>
        <dbReference type="EC" id="3.6.1.26"/>
    </reaction>
</comment>
<evidence type="ECO:0000313" key="21">
    <source>
        <dbReference type="Proteomes" id="UP000028640"/>
    </source>
</evidence>
<evidence type="ECO:0000256" key="10">
    <source>
        <dbReference type="ARBA" id="ARBA00022692"/>
    </source>
</evidence>
<dbReference type="InterPro" id="IPR003763">
    <property type="entry name" value="CDP-diacylglyc_Pase"/>
</dbReference>
<organism evidence="20 21">
    <name type="scientific">Ewingella americana (strain ATCC 33852 / DSM 4580 / CCUG 14506 / JCM 5911 / LMG 7869 / NCTC 12157 / CDC 1468-78)</name>
    <dbReference type="NCBI Taxonomy" id="910964"/>
    <lineage>
        <taxon>Bacteria</taxon>
        <taxon>Pseudomonadati</taxon>
        <taxon>Pseudomonadota</taxon>
        <taxon>Gammaproteobacteria</taxon>
        <taxon>Enterobacterales</taxon>
        <taxon>Yersiniaceae</taxon>
        <taxon>Ewingella</taxon>
    </lineage>
</organism>
<dbReference type="GO" id="GO:0008654">
    <property type="term" value="P:phospholipid biosynthetic process"/>
    <property type="evidence" value="ECO:0007669"/>
    <property type="project" value="UniProtKB-KW"/>
</dbReference>
<dbReference type="RefSeq" id="WP_034794042.1">
    <property type="nucleotide sequence ID" value="NZ_JMPJ01000066.1"/>
</dbReference>
<dbReference type="GeneID" id="78381930"/>
<evidence type="ECO:0000256" key="2">
    <source>
        <dbReference type="ARBA" id="ARBA00004162"/>
    </source>
</evidence>
<protein>
    <recommendedName>
        <fullName evidence="7 19">CDP-diacylglycerol pyrophosphatase</fullName>
        <ecNumber evidence="6 19">3.6.1.26</ecNumber>
    </recommendedName>
    <alternativeName>
        <fullName evidence="17 19">CDP-diacylglycerol phosphatidylhydrolase</fullName>
    </alternativeName>
    <alternativeName>
        <fullName evidence="18 19">CDP-diglyceride hydrolase</fullName>
    </alternativeName>
</protein>
<dbReference type="InterPro" id="IPR036265">
    <property type="entry name" value="HIT-like_sf"/>
</dbReference>
<keyword evidence="9 19" id="KW-0444">Lipid biosynthesis</keyword>
<comment type="similarity">
    <text evidence="5 19">Belongs to the Cdh family.</text>
</comment>
<keyword evidence="8 19" id="KW-1003">Cell membrane</keyword>
<evidence type="ECO:0000313" key="20">
    <source>
        <dbReference type="EMBL" id="KFC78973.1"/>
    </source>
</evidence>
<comment type="subcellular location">
    <subcellularLocation>
        <location evidence="2 19">Cell membrane</location>
        <topology evidence="2 19">Single-pass membrane protein</topology>
    </subcellularLocation>
</comment>
<evidence type="ECO:0000256" key="18">
    <source>
        <dbReference type="ARBA" id="ARBA00032892"/>
    </source>
</evidence>
<evidence type="ECO:0000256" key="5">
    <source>
        <dbReference type="ARBA" id="ARBA00006435"/>
    </source>
</evidence>
<dbReference type="GO" id="GO:0008715">
    <property type="term" value="F:CDP-diacylglycerol diphosphatase activity"/>
    <property type="evidence" value="ECO:0007669"/>
    <property type="project" value="UniProtKB-UniRule"/>
</dbReference>
<gene>
    <name evidence="19" type="primary">cdh</name>
    <name evidence="20" type="ORF">GEAM_3536</name>
</gene>
<dbReference type="STRING" id="910964.GEAM_3536"/>
<comment type="caution">
    <text evidence="20">The sequence shown here is derived from an EMBL/GenBank/DDBJ whole genome shotgun (WGS) entry which is preliminary data.</text>
</comment>
<accession>A0A085G5H8</accession>
<evidence type="ECO:0000256" key="4">
    <source>
        <dbReference type="ARBA" id="ARBA00005189"/>
    </source>
</evidence>
<dbReference type="GO" id="GO:0005886">
    <property type="term" value="C:plasma membrane"/>
    <property type="evidence" value="ECO:0007669"/>
    <property type="project" value="UniProtKB-SubCell"/>
</dbReference>
<keyword evidence="14 19" id="KW-0472">Membrane</keyword>
<dbReference type="Gene3D" id="3.30.428.30">
    <property type="entry name" value="HIT family - CDH-like"/>
    <property type="match status" value="1"/>
</dbReference>
<dbReference type="eggNOG" id="COG2134">
    <property type="taxonomic scope" value="Bacteria"/>
</dbReference>
<evidence type="ECO:0000256" key="3">
    <source>
        <dbReference type="ARBA" id="ARBA00004927"/>
    </source>
</evidence>
<dbReference type="NCBIfam" id="NF003986">
    <property type="entry name" value="PRK05471.1-5"/>
    <property type="match status" value="1"/>
</dbReference>
<keyword evidence="21" id="KW-1185">Reference proteome</keyword>
<dbReference type="EC" id="3.6.1.26" evidence="6 19"/>
<evidence type="ECO:0000256" key="16">
    <source>
        <dbReference type="ARBA" id="ARBA00023264"/>
    </source>
</evidence>
<keyword evidence="15 19" id="KW-0594">Phospholipid biosynthesis</keyword>
<evidence type="ECO:0000256" key="7">
    <source>
        <dbReference type="ARBA" id="ARBA00019608"/>
    </source>
</evidence>
<comment type="pathway">
    <text evidence="3 19">Phospholipid metabolism; CDP-diacylglycerol degradation; phosphatidate from CDP-diacylglycerol: step 1/1.</text>
</comment>
<dbReference type="UniPathway" id="UPA00609">
    <property type="reaction ID" value="UER00664"/>
</dbReference>
<evidence type="ECO:0000256" key="19">
    <source>
        <dbReference type="HAMAP-Rule" id="MF_00319"/>
    </source>
</evidence>
<evidence type="ECO:0000256" key="17">
    <source>
        <dbReference type="ARBA" id="ARBA00032888"/>
    </source>
</evidence>
<evidence type="ECO:0000256" key="9">
    <source>
        <dbReference type="ARBA" id="ARBA00022516"/>
    </source>
</evidence>
<dbReference type="SUPFAM" id="SSF54197">
    <property type="entry name" value="HIT-like"/>
    <property type="match status" value="1"/>
</dbReference>
<evidence type="ECO:0000256" key="1">
    <source>
        <dbReference type="ARBA" id="ARBA00001007"/>
    </source>
</evidence>
<dbReference type="PIRSF" id="PIRSF001273">
    <property type="entry name" value="CDH"/>
    <property type="match status" value="1"/>
</dbReference>
<name>A0A085G5H8_EWIA3</name>
<keyword evidence="11 19" id="KW-0378">Hydrolase</keyword>
<dbReference type="OrthoDB" id="481399at2"/>
<keyword evidence="10 19" id="KW-0812">Transmembrane</keyword>
<evidence type="ECO:0000256" key="11">
    <source>
        <dbReference type="ARBA" id="ARBA00022801"/>
    </source>
</evidence>
<dbReference type="GO" id="GO:0046342">
    <property type="term" value="P:CDP-diacylglycerol catabolic process"/>
    <property type="evidence" value="ECO:0007669"/>
    <property type="project" value="UniProtKB-UniRule"/>
</dbReference>
<evidence type="ECO:0000256" key="14">
    <source>
        <dbReference type="ARBA" id="ARBA00023136"/>
    </source>
</evidence>
<dbReference type="HAMAP" id="MF_00319">
    <property type="entry name" value="Cdh"/>
    <property type="match status" value="1"/>
</dbReference>
<dbReference type="Pfam" id="PF02611">
    <property type="entry name" value="CDH"/>
    <property type="match status" value="1"/>
</dbReference>
<evidence type="ECO:0000256" key="15">
    <source>
        <dbReference type="ARBA" id="ARBA00023209"/>
    </source>
</evidence>
<comment type="pathway">
    <text evidence="4">Lipid metabolism.</text>
</comment>